<feature type="binding site" evidence="13">
    <location>
        <position position="39"/>
    </location>
    <ligand>
        <name>NADP(+)</name>
        <dbReference type="ChEBI" id="CHEBI:58349"/>
    </ligand>
</feature>
<evidence type="ECO:0000259" key="14">
    <source>
        <dbReference type="Pfam" id="PF01113"/>
    </source>
</evidence>
<feature type="binding site" evidence="13">
    <location>
        <begin position="170"/>
        <end position="171"/>
    </location>
    <ligand>
        <name>(S)-2,3,4,5-tetrahydrodipicolinate</name>
        <dbReference type="ChEBI" id="CHEBI:16845"/>
    </ligand>
</feature>
<gene>
    <name evidence="13 16" type="primary">dapB</name>
    <name evidence="16" type="ORF">LRX75_13880</name>
</gene>
<keyword evidence="4 13" id="KW-0521">NADP</keyword>
<comment type="subunit">
    <text evidence="13">Homotetramer.</text>
</comment>
<evidence type="ECO:0000256" key="3">
    <source>
        <dbReference type="ARBA" id="ARBA00022605"/>
    </source>
</evidence>
<dbReference type="Pfam" id="PF01113">
    <property type="entry name" value="DapB_N"/>
    <property type="match status" value="1"/>
</dbReference>
<dbReference type="RefSeq" id="WP_231815294.1">
    <property type="nucleotide sequence ID" value="NZ_JAJOZR010000008.1"/>
</dbReference>
<keyword evidence="5 13" id="KW-0220">Diaminopimelate biosynthesis</keyword>
<dbReference type="EC" id="1.17.1.8" evidence="10 13"/>
<dbReference type="HAMAP" id="MF_00102">
    <property type="entry name" value="DapB"/>
    <property type="match status" value="1"/>
</dbReference>
<dbReference type="InterPro" id="IPR000846">
    <property type="entry name" value="DapB_N"/>
</dbReference>
<evidence type="ECO:0000256" key="9">
    <source>
        <dbReference type="ARBA" id="ARBA00037922"/>
    </source>
</evidence>
<dbReference type="GO" id="GO:0005829">
    <property type="term" value="C:cytosol"/>
    <property type="evidence" value="ECO:0007669"/>
    <property type="project" value="TreeGrafter"/>
</dbReference>
<keyword evidence="8 13" id="KW-0457">Lysine biosynthesis</keyword>
<keyword evidence="6 13" id="KW-0560">Oxidoreductase</keyword>
<comment type="catalytic activity">
    <reaction evidence="12 13">
        <text>(S)-2,3,4,5-tetrahydrodipicolinate + NAD(+) + H2O = (2S,4S)-4-hydroxy-2,3,4,5-tetrahydrodipicolinate + NADH + H(+)</text>
        <dbReference type="Rhea" id="RHEA:35323"/>
        <dbReference type="ChEBI" id="CHEBI:15377"/>
        <dbReference type="ChEBI" id="CHEBI:15378"/>
        <dbReference type="ChEBI" id="CHEBI:16845"/>
        <dbReference type="ChEBI" id="CHEBI:57540"/>
        <dbReference type="ChEBI" id="CHEBI:57945"/>
        <dbReference type="ChEBI" id="CHEBI:67139"/>
        <dbReference type="EC" id="1.17.1.8"/>
    </reaction>
</comment>
<dbReference type="PROSITE" id="PS01298">
    <property type="entry name" value="DAPB"/>
    <property type="match status" value="1"/>
</dbReference>
<comment type="pathway">
    <text evidence="9 13">Amino-acid biosynthesis; L-lysine biosynthesis via DAP pathway; (S)-tetrahydrodipicolinate from L-aspartate: step 4/4.</text>
</comment>
<protein>
    <recommendedName>
        <fullName evidence="10 13">4-hydroxy-tetrahydrodipicolinate reductase</fullName>
        <shortName evidence="13">HTPA reductase</shortName>
        <ecNumber evidence="10 13">1.17.1.8</ecNumber>
    </recommendedName>
</protein>
<sequence length="273" mass="28013">MSTADMKLVVVGAAGRMGQTLIRTIHAMPGVTLSAAVERSGSAFIGRDAGEIAGLGPTGILVTDDPLRAFVEAEGVLDFTAPAASVEFSGLAAQARIVHVIGTTGCSPADEARFDAAARHARVVKSGNMSLGVNLLGVLVQQAARALPAAGWDLEILEMHHRHKVDAPSGTALLLGEAAARGRGIDLESQSVRVRDGHTGPRPEGTIGFATLRGGSVIGEHSVILAGEGESVTLSHSATDRSIFARGAVTAALWARSQKPGSYSMLDVLGLTA</sequence>
<dbReference type="Gene3D" id="3.30.360.10">
    <property type="entry name" value="Dihydrodipicolinate Reductase, domain 2"/>
    <property type="match status" value="1"/>
</dbReference>
<dbReference type="NCBIfam" id="TIGR00036">
    <property type="entry name" value="dapB"/>
    <property type="match status" value="1"/>
</dbReference>
<evidence type="ECO:0000256" key="11">
    <source>
        <dbReference type="ARBA" id="ARBA00049080"/>
    </source>
</evidence>
<dbReference type="GO" id="GO:0009089">
    <property type="term" value="P:lysine biosynthetic process via diaminopimelate"/>
    <property type="evidence" value="ECO:0007669"/>
    <property type="project" value="UniProtKB-UniRule"/>
</dbReference>
<keyword evidence="3 13" id="KW-0028">Amino-acid biosynthesis</keyword>
<evidence type="ECO:0000259" key="15">
    <source>
        <dbReference type="Pfam" id="PF05173"/>
    </source>
</evidence>
<dbReference type="AlphaFoldDB" id="A0A9X1T7T7"/>
<feature type="binding site" evidence="13">
    <location>
        <begin position="102"/>
        <end position="104"/>
    </location>
    <ligand>
        <name>NAD(+)</name>
        <dbReference type="ChEBI" id="CHEBI:57540"/>
    </ligand>
</feature>
<comment type="function">
    <text evidence="13">Catalyzes the conversion of 4-hydroxy-tetrahydrodipicolinate (HTPA) to tetrahydrodipicolinate.</text>
</comment>
<accession>A0A9X1T7T7</accession>
<dbReference type="CDD" id="cd02274">
    <property type="entry name" value="DHDPR_N"/>
    <property type="match status" value="1"/>
</dbReference>
<dbReference type="EMBL" id="JAJOZR010000008">
    <property type="protein sequence ID" value="MCD7110128.1"/>
    <property type="molecule type" value="Genomic_DNA"/>
</dbReference>
<dbReference type="PANTHER" id="PTHR20836">
    <property type="entry name" value="DIHYDRODIPICOLINATE REDUCTASE"/>
    <property type="match status" value="1"/>
</dbReference>
<feature type="binding site" evidence="13">
    <location>
        <position position="161"/>
    </location>
    <ligand>
        <name>(S)-2,3,4,5-tetrahydrodipicolinate</name>
        <dbReference type="ChEBI" id="CHEBI:16845"/>
    </ligand>
</feature>
<evidence type="ECO:0000256" key="6">
    <source>
        <dbReference type="ARBA" id="ARBA00023002"/>
    </source>
</evidence>
<dbReference type="GO" id="GO:0051287">
    <property type="term" value="F:NAD binding"/>
    <property type="evidence" value="ECO:0007669"/>
    <property type="project" value="UniProtKB-UniRule"/>
</dbReference>
<evidence type="ECO:0000256" key="13">
    <source>
        <dbReference type="HAMAP-Rule" id="MF_00102"/>
    </source>
</evidence>
<evidence type="ECO:0000256" key="1">
    <source>
        <dbReference type="ARBA" id="ARBA00006642"/>
    </source>
</evidence>
<dbReference type="SUPFAM" id="SSF55347">
    <property type="entry name" value="Glyceraldehyde-3-phosphate dehydrogenase-like, C-terminal domain"/>
    <property type="match status" value="1"/>
</dbReference>
<evidence type="ECO:0000256" key="7">
    <source>
        <dbReference type="ARBA" id="ARBA00023027"/>
    </source>
</evidence>
<evidence type="ECO:0000256" key="8">
    <source>
        <dbReference type="ARBA" id="ARBA00023154"/>
    </source>
</evidence>
<dbReference type="InterPro" id="IPR022664">
    <property type="entry name" value="DapB_N_CS"/>
</dbReference>
<feature type="domain" description="Dihydrodipicolinate reductase C-terminal" evidence="15">
    <location>
        <begin position="132"/>
        <end position="269"/>
    </location>
</feature>
<dbReference type="Proteomes" id="UP001139089">
    <property type="component" value="Unassembled WGS sequence"/>
</dbReference>
<feature type="active site" description="Proton donor/acceptor" evidence="13">
    <location>
        <position position="160"/>
    </location>
</feature>
<comment type="subcellular location">
    <subcellularLocation>
        <location evidence="13">Cytoplasm</location>
    </subcellularLocation>
</comment>
<dbReference type="GO" id="GO:0016726">
    <property type="term" value="F:oxidoreductase activity, acting on CH or CH2 groups, NAD or NADP as acceptor"/>
    <property type="evidence" value="ECO:0007669"/>
    <property type="project" value="UniProtKB-UniRule"/>
</dbReference>
<keyword evidence="7 13" id="KW-0520">NAD</keyword>
<dbReference type="GO" id="GO:0008839">
    <property type="term" value="F:4-hydroxy-tetrahydrodipicolinate reductase"/>
    <property type="evidence" value="ECO:0007669"/>
    <property type="project" value="UniProtKB-UniRule"/>
</dbReference>
<dbReference type="Gene3D" id="3.40.50.720">
    <property type="entry name" value="NAD(P)-binding Rossmann-like Domain"/>
    <property type="match status" value="1"/>
</dbReference>
<dbReference type="PIRSF" id="PIRSF000161">
    <property type="entry name" value="DHPR"/>
    <property type="match status" value="1"/>
</dbReference>
<keyword evidence="2 13" id="KW-0963">Cytoplasm</keyword>
<dbReference type="InterPro" id="IPR022663">
    <property type="entry name" value="DapB_C"/>
</dbReference>
<dbReference type="Pfam" id="PF05173">
    <property type="entry name" value="DapB_C"/>
    <property type="match status" value="1"/>
</dbReference>
<evidence type="ECO:0000256" key="5">
    <source>
        <dbReference type="ARBA" id="ARBA00022915"/>
    </source>
</evidence>
<comment type="similarity">
    <text evidence="1 13">Belongs to the DapB family.</text>
</comment>
<dbReference type="InterPro" id="IPR023940">
    <property type="entry name" value="DHDPR_bac"/>
</dbReference>
<feature type="binding site" evidence="13">
    <location>
        <position position="38"/>
    </location>
    <ligand>
        <name>NAD(+)</name>
        <dbReference type="ChEBI" id="CHEBI:57540"/>
    </ligand>
</feature>
<dbReference type="GO" id="GO:0050661">
    <property type="term" value="F:NADP binding"/>
    <property type="evidence" value="ECO:0007669"/>
    <property type="project" value="UniProtKB-UniRule"/>
</dbReference>
<evidence type="ECO:0000313" key="16">
    <source>
        <dbReference type="EMBL" id="MCD7110128.1"/>
    </source>
</evidence>
<feature type="domain" description="Dihydrodipicolinate reductase N-terminal" evidence="14">
    <location>
        <begin position="6"/>
        <end position="129"/>
    </location>
</feature>
<organism evidence="16 17">
    <name type="scientific">Rhizobium quercicola</name>
    <dbReference type="NCBI Taxonomy" id="2901226"/>
    <lineage>
        <taxon>Bacteria</taxon>
        <taxon>Pseudomonadati</taxon>
        <taxon>Pseudomonadota</taxon>
        <taxon>Alphaproteobacteria</taxon>
        <taxon>Hyphomicrobiales</taxon>
        <taxon>Rhizobiaceae</taxon>
        <taxon>Rhizobium/Agrobacterium group</taxon>
        <taxon>Rhizobium</taxon>
    </lineage>
</organism>
<evidence type="ECO:0000256" key="12">
    <source>
        <dbReference type="ARBA" id="ARBA00049396"/>
    </source>
</evidence>
<evidence type="ECO:0000256" key="2">
    <source>
        <dbReference type="ARBA" id="ARBA00022490"/>
    </source>
</evidence>
<dbReference type="InterPro" id="IPR036291">
    <property type="entry name" value="NAD(P)-bd_dom_sf"/>
</dbReference>
<evidence type="ECO:0000256" key="10">
    <source>
        <dbReference type="ARBA" id="ARBA00038983"/>
    </source>
</evidence>
<comment type="caution">
    <text evidence="13">Was originally thought to be a dihydrodipicolinate reductase (DHDPR), catalyzing the conversion of dihydrodipicolinate to tetrahydrodipicolinate. However, it was shown in E.coli that the substrate of the enzymatic reaction is not dihydrodipicolinate (DHDP) but in fact (2S,4S)-4-hydroxy-2,3,4,5-tetrahydrodipicolinic acid (HTPA), the product released by the DapA-catalyzed reaction.</text>
</comment>
<comment type="caution">
    <text evidence="16">The sequence shown here is derived from an EMBL/GenBank/DDBJ whole genome shotgun (WGS) entry which is preliminary data.</text>
</comment>
<dbReference type="SUPFAM" id="SSF51735">
    <property type="entry name" value="NAD(P)-binding Rossmann-fold domains"/>
    <property type="match status" value="1"/>
</dbReference>
<dbReference type="GO" id="GO:0019877">
    <property type="term" value="P:diaminopimelate biosynthetic process"/>
    <property type="evidence" value="ECO:0007669"/>
    <property type="project" value="UniProtKB-UniRule"/>
</dbReference>
<feature type="binding site" evidence="13">
    <location>
        <begin position="12"/>
        <end position="17"/>
    </location>
    <ligand>
        <name>NAD(+)</name>
        <dbReference type="ChEBI" id="CHEBI:57540"/>
    </ligand>
</feature>
<name>A0A9X1T7T7_9HYPH</name>
<feature type="binding site" evidence="13">
    <location>
        <begin position="126"/>
        <end position="129"/>
    </location>
    <ligand>
        <name>NAD(+)</name>
        <dbReference type="ChEBI" id="CHEBI:57540"/>
    </ligand>
</feature>
<evidence type="ECO:0000256" key="4">
    <source>
        <dbReference type="ARBA" id="ARBA00022857"/>
    </source>
</evidence>
<feature type="active site" description="Proton donor" evidence="13">
    <location>
        <position position="164"/>
    </location>
</feature>
<comment type="catalytic activity">
    <reaction evidence="11 13">
        <text>(S)-2,3,4,5-tetrahydrodipicolinate + NADP(+) + H2O = (2S,4S)-4-hydroxy-2,3,4,5-tetrahydrodipicolinate + NADPH + H(+)</text>
        <dbReference type="Rhea" id="RHEA:35331"/>
        <dbReference type="ChEBI" id="CHEBI:15377"/>
        <dbReference type="ChEBI" id="CHEBI:15378"/>
        <dbReference type="ChEBI" id="CHEBI:16845"/>
        <dbReference type="ChEBI" id="CHEBI:57783"/>
        <dbReference type="ChEBI" id="CHEBI:58349"/>
        <dbReference type="ChEBI" id="CHEBI:67139"/>
        <dbReference type="EC" id="1.17.1.8"/>
    </reaction>
</comment>
<evidence type="ECO:0000313" key="17">
    <source>
        <dbReference type="Proteomes" id="UP001139089"/>
    </source>
</evidence>
<proteinExistence type="inferred from homology"/>
<dbReference type="PANTHER" id="PTHR20836:SF0">
    <property type="entry name" value="4-HYDROXY-TETRAHYDRODIPICOLINATE REDUCTASE 1, CHLOROPLASTIC-RELATED"/>
    <property type="match status" value="1"/>
</dbReference>
<keyword evidence="17" id="KW-1185">Reference proteome</keyword>
<reference evidence="16" key="1">
    <citation type="submission" date="2021-12" db="EMBL/GenBank/DDBJ databases">
        <authorList>
            <person name="Li Y."/>
        </authorList>
    </citation>
    <scope>NUCLEOTIDE SEQUENCE</scope>
    <source>
        <strain evidence="16">DKSPLA3</strain>
    </source>
</reference>